<evidence type="ECO:0000256" key="3">
    <source>
        <dbReference type="ARBA" id="ARBA00022475"/>
    </source>
</evidence>
<dbReference type="InterPro" id="IPR047196">
    <property type="entry name" value="YidC_ALB_C"/>
</dbReference>
<feature type="transmembrane region" description="Helical" evidence="10">
    <location>
        <begin position="151"/>
        <end position="171"/>
    </location>
</feature>
<dbReference type="GO" id="GO:0051205">
    <property type="term" value="P:protein insertion into membrane"/>
    <property type="evidence" value="ECO:0007669"/>
    <property type="project" value="TreeGrafter"/>
</dbReference>
<dbReference type="GO" id="GO:0005886">
    <property type="term" value="C:plasma membrane"/>
    <property type="evidence" value="ECO:0007669"/>
    <property type="project" value="UniProtKB-SubCell"/>
</dbReference>
<keyword evidence="3" id="KW-1003">Cell membrane</keyword>
<dbReference type="CDD" id="cd20070">
    <property type="entry name" value="5TM_YidC_Alb3"/>
    <property type="match status" value="1"/>
</dbReference>
<evidence type="ECO:0000256" key="7">
    <source>
        <dbReference type="ARBA" id="ARBA00023136"/>
    </source>
</evidence>
<dbReference type="AlphaFoldDB" id="A0A0G1F6P4"/>
<name>A0A0G1F6P4_9BACT</name>
<evidence type="ECO:0000256" key="6">
    <source>
        <dbReference type="ARBA" id="ARBA00022989"/>
    </source>
</evidence>
<dbReference type="GO" id="GO:0032977">
    <property type="term" value="F:membrane insertase activity"/>
    <property type="evidence" value="ECO:0007669"/>
    <property type="project" value="InterPro"/>
</dbReference>
<feature type="transmembrane region" description="Helical" evidence="10">
    <location>
        <begin position="20"/>
        <end position="43"/>
    </location>
</feature>
<keyword evidence="5" id="KW-0653">Protein transport</keyword>
<comment type="similarity">
    <text evidence="9">Belongs to the OXA1/ALB3/YidC family.</text>
</comment>
<feature type="transmembrane region" description="Helical" evidence="10">
    <location>
        <begin position="97"/>
        <end position="115"/>
    </location>
</feature>
<feature type="transmembrane region" description="Helical" evidence="10">
    <location>
        <begin position="191"/>
        <end position="210"/>
    </location>
</feature>
<dbReference type="PATRIC" id="fig|1619011.3.peg.405"/>
<evidence type="ECO:0000256" key="4">
    <source>
        <dbReference type="ARBA" id="ARBA00022692"/>
    </source>
</evidence>
<dbReference type="GO" id="GO:0015031">
    <property type="term" value="P:protein transport"/>
    <property type="evidence" value="ECO:0007669"/>
    <property type="project" value="UniProtKB-KW"/>
</dbReference>
<feature type="domain" description="Membrane insertase YidC/Oxa/ALB C-terminal" evidence="11">
    <location>
        <begin position="29"/>
        <end position="234"/>
    </location>
</feature>
<reference evidence="12 13" key="1">
    <citation type="journal article" date="2015" name="Nature">
        <title>rRNA introns, odd ribosomes, and small enigmatic genomes across a large radiation of phyla.</title>
        <authorList>
            <person name="Brown C.T."/>
            <person name="Hug L.A."/>
            <person name="Thomas B.C."/>
            <person name="Sharon I."/>
            <person name="Castelle C.J."/>
            <person name="Singh A."/>
            <person name="Wilkins M.J."/>
            <person name="Williams K.H."/>
            <person name="Banfield J.F."/>
        </authorList>
    </citation>
    <scope>NUCLEOTIDE SEQUENCE [LARGE SCALE GENOMIC DNA]</scope>
</reference>
<evidence type="ECO:0000256" key="9">
    <source>
        <dbReference type="RuleBase" id="RU003945"/>
    </source>
</evidence>
<organism evidence="12 13">
    <name type="scientific">Candidatus Wolfebacteria bacterium GW2011_GWC1_43_10</name>
    <dbReference type="NCBI Taxonomy" id="1619011"/>
    <lineage>
        <taxon>Bacteria</taxon>
        <taxon>Candidatus Wolfeibacteriota</taxon>
    </lineage>
</organism>
<dbReference type="InterPro" id="IPR001708">
    <property type="entry name" value="YidC/ALB3/OXA1/COX18"/>
</dbReference>
<dbReference type="PANTHER" id="PTHR12428:SF65">
    <property type="entry name" value="CYTOCHROME C OXIDASE ASSEMBLY PROTEIN COX18, MITOCHONDRIAL"/>
    <property type="match status" value="1"/>
</dbReference>
<keyword evidence="8" id="KW-0143">Chaperone</keyword>
<evidence type="ECO:0000313" key="13">
    <source>
        <dbReference type="Proteomes" id="UP000034810"/>
    </source>
</evidence>
<sequence>MSYLFNEFLYRPLLNLLFLIYNNIWADLGVAIILLTIIIRLILLPLFYKSAKDQTIIQKITPRIKEIQKNHKDNKEKQVREIMAVYKEHKVNPLSGFLLMLIQLPILIALYRVFWKGLSSDIFKLLYPFVGVPENISHSFLGLVDLNQKSLAIVIIAALAQYFQSKLLMSVGKKNSKSVGNEGAAAVAEKISRQMVFLGPVLTFVILYSLPSAVGIYWLTTSVFSVIQQIVINKRLGKRNERDTGNSPQVN</sequence>
<dbReference type="NCBIfam" id="TIGR03592">
    <property type="entry name" value="yidC_oxa1_cterm"/>
    <property type="match status" value="1"/>
</dbReference>
<dbReference type="InterPro" id="IPR028055">
    <property type="entry name" value="YidC/Oxa/ALB_C"/>
</dbReference>
<evidence type="ECO:0000256" key="2">
    <source>
        <dbReference type="ARBA" id="ARBA00022448"/>
    </source>
</evidence>
<gene>
    <name evidence="12" type="ORF">UV58_C0009G0020</name>
</gene>
<keyword evidence="7 10" id="KW-0472">Membrane</keyword>
<keyword evidence="6 10" id="KW-1133">Transmembrane helix</keyword>
<dbReference type="PANTHER" id="PTHR12428">
    <property type="entry name" value="OXA1"/>
    <property type="match status" value="1"/>
</dbReference>
<accession>A0A0G1F6P4</accession>
<evidence type="ECO:0000313" key="12">
    <source>
        <dbReference type="EMBL" id="KKS82538.1"/>
    </source>
</evidence>
<dbReference type="EMBL" id="LCFA01000009">
    <property type="protein sequence ID" value="KKS82538.1"/>
    <property type="molecule type" value="Genomic_DNA"/>
</dbReference>
<evidence type="ECO:0000256" key="1">
    <source>
        <dbReference type="ARBA" id="ARBA00004651"/>
    </source>
</evidence>
<comment type="caution">
    <text evidence="12">The sequence shown here is derived from an EMBL/GenBank/DDBJ whole genome shotgun (WGS) entry which is preliminary data.</text>
</comment>
<dbReference type="Proteomes" id="UP000034810">
    <property type="component" value="Unassembled WGS sequence"/>
</dbReference>
<comment type="subcellular location">
    <subcellularLocation>
        <location evidence="1">Cell membrane</location>
        <topology evidence="1">Multi-pass membrane protein</topology>
    </subcellularLocation>
    <subcellularLocation>
        <location evidence="9">Membrane</location>
        <topology evidence="9">Multi-pass membrane protein</topology>
    </subcellularLocation>
</comment>
<keyword evidence="2" id="KW-0813">Transport</keyword>
<keyword evidence="4 9" id="KW-0812">Transmembrane</keyword>
<evidence type="ECO:0000259" key="11">
    <source>
        <dbReference type="Pfam" id="PF02096"/>
    </source>
</evidence>
<evidence type="ECO:0000256" key="10">
    <source>
        <dbReference type="SAM" id="Phobius"/>
    </source>
</evidence>
<evidence type="ECO:0000256" key="8">
    <source>
        <dbReference type="ARBA" id="ARBA00023186"/>
    </source>
</evidence>
<evidence type="ECO:0000256" key="5">
    <source>
        <dbReference type="ARBA" id="ARBA00022927"/>
    </source>
</evidence>
<protein>
    <submittedName>
        <fullName evidence="12">Sporulation associated-membrane protein</fullName>
    </submittedName>
</protein>
<proteinExistence type="inferred from homology"/>
<dbReference type="Pfam" id="PF02096">
    <property type="entry name" value="60KD_IMP"/>
    <property type="match status" value="1"/>
</dbReference>